<reference evidence="1" key="2">
    <citation type="journal article" date="2022" name="New Phytol.">
        <title>Evolutionary transition to the ectomycorrhizal habit in the genomes of a hyperdiverse lineage of mushroom-forming fungi.</title>
        <authorList>
            <person name="Looney B."/>
            <person name="Miyauchi S."/>
            <person name="Morin E."/>
            <person name="Drula E."/>
            <person name="Courty P.E."/>
            <person name="Kohler A."/>
            <person name="Kuo A."/>
            <person name="LaButti K."/>
            <person name="Pangilinan J."/>
            <person name="Lipzen A."/>
            <person name="Riley R."/>
            <person name="Andreopoulos W."/>
            <person name="He G."/>
            <person name="Johnson J."/>
            <person name="Nolan M."/>
            <person name="Tritt A."/>
            <person name="Barry K.W."/>
            <person name="Grigoriev I.V."/>
            <person name="Nagy L.G."/>
            <person name="Hibbett D."/>
            <person name="Henrissat B."/>
            <person name="Matheny P.B."/>
            <person name="Labbe J."/>
            <person name="Martin F.M."/>
        </authorList>
    </citation>
    <scope>NUCLEOTIDE SEQUENCE</scope>
    <source>
        <strain evidence="1">HHB10654</strain>
    </source>
</reference>
<organism evidence="1 2">
    <name type="scientific">Artomyces pyxidatus</name>
    <dbReference type="NCBI Taxonomy" id="48021"/>
    <lineage>
        <taxon>Eukaryota</taxon>
        <taxon>Fungi</taxon>
        <taxon>Dikarya</taxon>
        <taxon>Basidiomycota</taxon>
        <taxon>Agaricomycotina</taxon>
        <taxon>Agaricomycetes</taxon>
        <taxon>Russulales</taxon>
        <taxon>Auriscalpiaceae</taxon>
        <taxon>Artomyces</taxon>
    </lineage>
</organism>
<protein>
    <submittedName>
        <fullName evidence="1">Uncharacterized protein</fullName>
    </submittedName>
</protein>
<proteinExistence type="predicted"/>
<evidence type="ECO:0000313" key="2">
    <source>
        <dbReference type="Proteomes" id="UP000814140"/>
    </source>
</evidence>
<sequence>MYLPPEILVKIFRMTKRCTPYDLAVNRTLPKLARVNKDWLAAAREVLYSNVYLGNQENLADTVKHLLRTLTQAPHLATRVHAIYYGSFHMIRSETANLARIITLCGPLNLRHLQIHGYNGYELKSLREAMKKAVNLHSFQISRFSLSGMECSPFCSVAQFFEILQCWPDLRSMMLYQDLLTDYWTSSKSKKKFPFPVTPGILSNLTRLEDRDNLYAKHLLALTHIAPNLATLILTALPVFTPEGLSVLHGWKDSLTHLIINTDPESAETRDVEIGDVLASMPNLRILELSAKCLPSTAFDTHIGFLSLQQLTYRIEKQSDDLDILTKSLLAQPPCLPAMRQVAVRTDYSFSWDGGFAKTTDFREGAFAAFKAACAGRGIRLKEAFDNEQQRKAAQMEMSEEQVAGYFEMAADEIDSEDEEWETEEDDDDTGEDDDDEGLSHDEDFSEDEDHSEDEEGDEEW</sequence>
<reference evidence="1" key="1">
    <citation type="submission" date="2021-03" db="EMBL/GenBank/DDBJ databases">
        <authorList>
            <consortium name="DOE Joint Genome Institute"/>
            <person name="Ahrendt S."/>
            <person name="Looney B.P."/>
            <person name="Miyauchi S."/>
            <person name="Morin E."/>
            <person name="Drula E."/>
            <person name="Courty P.E."/>
            <person name="Chicoki N."/>
            <person name="Fauchery L."/>
            <person name="Kohler A."/>
            <person name="Kuo A."/>
            <person name="Labutti K."/>
            <person name="Pangilinan J."/>
            <person name="Lipzen A."/>
            <person name="Riley R."/>
            <person name="Andreopoulos W."/>
            <person name="He G."/>
            <person name="Johnson J."/>
            <person name="Barry K.W."/>
            <person name="Grigoriev I.V."/>
            <person name="Nagy L."/>
            <person name="Hibbett D."/>
            <person name="Henrissat B."/>
            <person name="Matheny P.B."/>
            <person name="Labbe J."/>
            <person name="Martin F."/>
        </authorList>
    </citation>
    <scope>NUCLEOTIDE SEQUENCE</scope>
    <source>
        <strain evidence="1">HHB10654</strain>
    </source>
</reference>
<evidence type="ECO:0000313" key="1">
    <source>
        <dbReference type="EMBL" id="KAI0058668.1"/>
    </source>
</evidence>
<dbReference type="EMBL" id="MU277233">
    <property type="protein sequence ID" value="KAI0058668.1"/>
    <property type="molecule type" value="Genomic_DNA"/>
</dbReference>
<keyword evidence="2" id="KW-1185">Reference proteome</keyword>
<dbReference type="Proteomes" id="UP000814140">
    <property type="component" value="Unassembled WGS sequence"/>
</dbReference>
<accession>A0ACB8SR19</accession>
<name>A0ACB8SR19_9AGAM</name>
<comment type="caution">
    <text evidence="1">The sequence shown here is derived from an EMBL/GenBank/DDBJ whole genome shotgun (WGS) entry which is preliminary data.</text>
</comment>
<gene>
    <name evidence="1" type="ORF">BV25DRAFT_1217136</name>
</gene>